<evidence type="ECO:0000256" key="5">
    <source>
        <dbReference type="ARBA" id="ARBA00023004"/>
    </source>
</evidence>
<evidence type="ECO:0000256" key="7">
    <source>
        <dbReference type="SAM" id="SignalP"/>
    </source>
</evidence>
<evidence type="ECO:0000256" key="1">
    <source>
        <dbReference type="ARBA" id="ARBA00022448"/>
    </source>
</evidence>
<sequence length="119" mass="12780">MLRLGLGCAIVVASTAATFAQDGEAIFRQQCASCHLLEEGRHRVGPSLHGIVGAPAGAVEGFRYSPALRASGLTWDPETLSAFLMDPRGTIPGNRMSYRGMDDQDDIDAVITYILERSN</sequence>
<evidence type="ECO:0000256" key="2">
    <source>
        <dbReference type="ARBA" id="ARBA00022617"/>
    </source>
</evidence>
<dbReference type="PRINTS" id="PR00604">
    <property type="entry name" value="CYTCHRMECIAB"/>
</dbReference>
<dbReference type="InterPro" id="IPR009056">
    <property type="entry name" value="Cyt_c-like_dom"/>
</dbReference>
<keyword evidence="5 6" id="KW-0408">Iron</keyword>
<dbReference type="EMBL" id="JALIEB010000001">
    <property type="protein sequence ID" value="MCV3270074.1"/>
    <property type="molecule type" value="Genomic_DNA"/>
</dbReference>
<feature type="chain" id="PRO_5047097448" evidence="7">
    <location>
        <begin position="21"/>
        <end position="119"/>
    </location>
</feature>
<dbReference type="PANTHER" id="PTHR11961">
    <property type="entry name" value="CYTOCHROME C"/>
    <property type="match status" value="1"/>
</dbReference>
<evidence type="ECO:0000256" key="6">
    <source>
        <dbReference type="PROSITE-ProRule" id="PRU00433"/>
    </source>
</evidence>
<evidence type="ECO:0000259" key="8">
    <source>
        <dbReference type="PROSITE" id="PS51007"/>
    </source>
</evidence>
<comment type="caution">
    <text evidence="9">The sequence shown here is derived from an EMBL/GenBank/DDBJ whole genome shotgun (WGS) entry which is preliminary data.</text>
</comment>
<dbReference type="Proteomes" id="UP001208690">
    <property type="component" value="Unassembled WGS sequence"/>
</dbReference>
<dbReference type="RefSeq" id="WP_263842394.1">
    <property type="nucleotide sequence ID" value="NZ_JALIEB010000001.1"/>
</dbReference>
<dbReference type="InterPro" id="IPR036909">
    <property type="entry name" value="Cyt_c-like_dom_sf"/>
</dbReference>
<evidence type="ECO:0000313" key="9">
    <source>
        <dbReference type="EMBL" id="MCV3270074.1"/>
    </source>
</evidence>
<feature type="domain" description="Cytochrome c" evidence="8">
    <location>
        <begin position="18"/>
        <end position="118"/>
    </location>
</feature>
<accession>A0ABT3BA45</accession>
<keyword evidence="7" id="KW-0732">Signal</keyword>
<dbReference type="Gene3D" id="1.10.760.10">
    <property type="entry name" value="Cytochrome c-like domain"/>
    <property type="match status" value="1"/>
</dbReference>
<reference evidence="9 10" key="1">
    <citation type="submission" date="2022-04" db="EMBL/GenBank/DDBJ databases">
        <title>Roseobacter sp. WL0113 is a bacterium isolated from neritic sediment.</title>
        <authorList>
            <person name="Wang L."/>
            <person name="He W."/>
            <person name="Zhang D.-F."/>
        </authorList>
    </citation>
    <scope>NUCLEOTIDE SEQUENCE [LARGE SCALE GENOMIC DNA]</scope>
    <source>
        <strain evidence="9 10">WL0113</strain>
    </source>
</reference>
<evidence type="ECO:0000313" key="10">
    <source>
        <dbReference type="Proteomes" id="UP001208690"/>
    </source>
</evidence>
<dbReference type="InterPro" id="IPR002327">
    <property type="entry name" value="Cyt_c_1A/1B"/>
</dbReference>
<dbReference type="Pfam" id="PF13442">
    <property type="entry name" value="Cytochrome_CBB3"/>
    <property type="match status" value="1"/>
</dbReference>
<dbReference type="PROSITE" id="PS51007">
    <property type="entry name" value="CYTC"/>
    <property type="match status" value="1"/>
</dbReference>
<evidence type="ECO:0000256" key="4">
    <source>
        <dbReference type="ARBA" id="ARBA00022982"/>
    </source>
</evidence>
<protein>
    <submittedName>
        <fullName evidence="9">Cytochrome c family protein</fullName>
    </submittedName>
</protein>
<keyword evidence="1" id="KW-0813">Transport</keyword>
<organism evidence="9 10">
    <name type="scientific">Roseobacter sinensis</name>
    <dbReference type="NCBI Taxonomy" id="2931391"/>
    <lineage>
        <taxon>Bacteria</taxon>
        <taxon>Pseudomonadati</taxon>
        <taxon>Pseudomonadota</taxon>
        <taxon>Alphaproteobacteria</taxon>
        <taxon>Rhodobacterales</taxon>
        <taxon>Roseobacteraceae</taxon>
        <taxon>Roseobacter</taxon>
    </lineage>
</organism>
<dbReference type="SUPFAM" id="SSF46626">
    <property type="entry name" value="Cytochrome c"/>
    <property type="match status" value="1"/>
</dbReference>
<evidence type="ECO:0000256" key="3">
    <source>
        <dbReference type="ARBA" id="ARBA00022723"/>
    </source>
</evidence>
<keyword evidence="2 6" id="KW-0349">Heme</keyword>
<keyword evidence="3 6" id="KW-0479">Metal-binding</keyword>
<proteinExistence type="predicted"/>
<name>A0ABT3BA45_9RHOB</name>
<keyword evidence="4" id="KW-0249">Electron transport</keyword>
<gene>
    <name evidence="9" type="ORF">MUB52_01410</name>
</gene>
<feature type="signal peptide" evidence="7">
    <location>
        <begin position="1"/>
        <end position="20"/>
    </location>
</feature>
<keyword evidence="10" id="KW-1185">Reference proteome</keyword>